<dbReference type="SMART" id="SM00327">
    <property type="entry name" value="VWA"/>
    <property type="match status" value="1"/>
</dbReference>
<keyword evidence="1" id="KW-0812">Transmembrane</keyword>
<sequence>MNWISTLVPWQWGVLGLVPIGIVLLYFLKLRREPVEVPSTYLWSRTIEDLHVNSLLQRLRRSLLLFLQLLAVAIAAIALLRPGVRGETSGQDRTVFLLDSSASMRATDVDGGDDGGKDAGQSRFDVAKKLIAQEIDQMSDNQSAMLITFSDRPNTVQSFTSDRRRLRDALDRTEVTNFPTDILGALKAADGLANPRRTSEVGNMNDVQVAGAMPADLKIYSDGGFQPVTEFNLGNLIPTYVSIGSKDAKNLAITAFSAERNLENPGEVQAFATVANLGSQPVEATATLMMDGQFMDASSVSLDPSDQTGLSFAIESDEAVQLSLRLDVEDDLQTDNVAFAGLTPLRNVNVLVVTPGNTPLELGLQTSKSSKICKSEFVSPDYLQTDRYTLRAESGTDDLIIYDRCSPKQMPATNTFFIGSLPTAKQDAAADEKWSWASENSGVVLIDIDRTHPMMRYLELFSLLIFQGRAINGPVGSTELIGADVGPMLVLAPRDGFQDMVLGFPIITTDDDGTSGTNTNWYAERSWPVFMLNVLRYLAGAAEASGAPSYQPGQTVRVRLENAISDAVMVRNTGSDNAASEKLTPGPTGIVDIVGADSPGNYQIKTGDRLADLFAVNLFDPTESTLAVAPDIELGYEAVTATAGSVESRNEYWRILLVAMLGVLATEWWVYSRRVG</sequence>
<evidence type="ECO:0000256" key="1">
    <source>
        <dbReference type="SAM" id="Phobius"/>
    </source>
</evidence>
<dbReference type="InterPro" id="IPR036465">
    <property type="entry name" value="vWFA_dom_sf"/>
</dbReference>
<dbReference type="Pfam" id="PF07584">
    <property type="entry name" value="BatA"/>
    <property type="match status" value="1"/>
</dbReference>
<gene>
    <name evidence="3" type="ORF">LF1_08530</name>
</gene>
<dbReference type="InterPro" id="IPR024163">
    <property type="entry name" value="Aerotolerance_reg_N"/>
</dbReference>
<protein>
    <recommendedName>
        <fullName evidence="2">VWFA domain-containing protein</fullName>
    </recommendedName>
</protein>
<dbReference type="OrthoDB" id="5289914at2"/>
<reference evidence="3 4" key="1">
    <citation type="submission" date="2019-08" db="EMBL/GenBank/DDBJ databases">
        <title>Deep-cultivation of Planctomycetes and their phenomic and genomic characterization uncovers novel biology.</title>
        <authorList>
            <person name="Wiegand S."/>
            <person name="Jogler M."/>
            <person name="Boedeker C."/>
            <person name="Pinto D."/>
            <person name="Vollmers J."/>
            <person name="Rivas-Marin E."/>
            <person name="Kohn T."/>
            <person name="Peeters S.H."/>
            <person name="Heuer A."/>
            <person name="Rast P."/>
            <person name="Oberbeckmann S."/>
            <person name="Bunk B."/>
            <person name="Jeske O."/>
            <person name="Meyerdierks A."/>
            <person name="Storesund J.E."/>
            <person name="Kallscheuer N."/>
            <person name="Luecker S."/>
            <person name="Lage O.M."/>
            <person name="Pohl T."/>
            <person name="Merkel B.J."/>
            <person name="Hornburger P."/>
            <person name="Mueller R.-W."/>
            <person name="Bruemmer F."/>
            <person name="Labrenz M."/>
            <person name="Spormann A.M."/>
            <person name="Op Den Camp H."/>
            <person name="Overmann J."/>
            <person name="Amann R."/>
            <person name="Jetten M.S.M."/>
            <person name="Mascher T."/>
            <person name="Medema M.H."/>
            <person name="Devos D.P."/>
            <person name="Kaster A.-K."/>
            <person name="Ovreas L."/>
            <person name="Rohde M."/>
            <person name="Galperin M.Y."/>
            <person name="Jogler C."/>
        </authorList>
    </citation>
    <scope>NUCLEOTIDE SEQUENCE [LARGE SCALE GENOMIC DNA]</scope>
    <source>
        <strain evidence="3 4">LF1</strain>
    </source>
</reference>
<evidence type="ECO:0000259" key="2">
    <source>
        <dbReference type="SMART" id="SM00327"/>
    </source>
</evidence>
<keyword evidence="1" id="KW-1133">Transmembrane helix</keyword>
<feature type="transmembrane region" description="Helical" evidence="1">
    <location>
        <begin position="63"/>
        <end position="84"/>
    </location>
</feature>
<evidence type="ECO:0000313" key="4">
    <source>
        <dbReference type="Proteomes" id="UP000322699"/>
    </source>
</evidence>
<keyword evidence="1" id="KW-0472">Membrane</keyword>
<proteinExistence type="predicted"/>
<feature type="domain" description="VWFA" evidence="2">
    <location>
        <begin position="90"/>
        <end position="297"/>
    </location>
</feature>
<keyword evidence="4" id="KW-1185">Reference proteome</keyword>
<feature type="transmembrane region" description="Helical" evidence="1">
    <location>
        <begin position="12"/>
        <end position="28"/>
    </location>
</feature>
<dbReference type="PANTHER" id="PTHR37464">
    <property type="entry name" value="BLL2463 PROTEIN"/>
    <property type="match status" value="1"/>
</dbReference>
<dbReference type="EMBL" id="VRLW01000001">
    <property type="protein sequence ID" value="KAA1258336.1"/>
    <property type="molecule type" value="Genomic_DNA"/>
</dbReference>
<accession>A0A5B1CCQ0</accession>
<dbReference type="Proteomes" id="UP000322699">
    <property type="component" value="Unassembled WGS sequence"/>
</dbReference>
<comment type="caution">
    <text evidence="3">The sequence shown here is derived from an EMBL/GenBank/DDBJ whole genome shotgun (WGS) entry which is preliminary data.</text>
</comment>
<dbReference type="Gene3D" id="3.40.50.410">
    <property type="entry name" value="von Willebrand factor, type A domain"/>
    <property type="match status" value="1"/>
</dbReference>
<dbReference type="RefSeq" id="WP_068266212.1">
    <property type="nucleotide sequence ID" value="NZ_LWSK01000112.1"/>
</dbReference>
<name>A0A5B1CCQ0_9BACT</name>
<organism evidence="3 4">
    <name type="scientific">Rubripirellula obstinata</name>
    <dbReference type="NCBI Taxonomy" id="406547"/>
    <lineage>
        <taxon>Bacteria</taxon>
        <taxon>Pseudomonadati</taxon>
        <taxon>Planctomycetota</taxon>
        <taxon>Planctomycetia</taxon>
        <taxon>Pirellulales</taxon>
        <taxon>Pirellulaceae</taxon>
        <taxon>Rubripirellula</taxon>
    </lineage>
</organism>
<dbReference type="Pfam" id="PF13519">
    <property type="entry name" value="VWA_2"/>
    <property type="match status" value="1"/>
</dbReference>
<dbReference type="PANTHER" id="PTHR37464:SF1">
    <property type="entry name" value="BLL2463 PROTEIN"/>
    <property type="match status" value="1"/>
</dbReference>
<dbReference type="AlphaFoldDB" id="A0A5B1CCQ0"/>
<dbReference type="SUPFAM" id="SSF53300">
    <property type="entry name" value="vWA-like"/>
    <property type="match status" value="1"/>
</dbReference>
<evidence type="ECO:0000313" key="3">
    <source>
        <dbReference type="EMBL" id="KAA1258336.1"/>
    </source>
</evidence>
<dbReference type="InterPro" id="IPR002035">
    <property type="entry name" value="VWF_A"/>
</dbReference>